<keyword evidence="3" id="KW-1185">Reference proteome</keyword>
<evidence type="ECO:0000256" key="1">
    <source>
        <dbReference type="SAM" id="SignalP"/>
    </source>
</evidence>
<feature type="signal peptide" evidence="1">
    <location>
        <begin position="1"/>
        <end position="17"/>
    </location>
</feature>
<reference evidence="2 3" key="1">
    <citation type="submission" date="2015-02" db="EMBL/GenBank/DDBJ databases">
        <authorList>
            <person name="Ju K.-S."/>
            <person name="Doroghazi J.R."/>
            <person name="Metcalf W."/>
        </authorList>
    </citation>
    <scope>NUCLEOTIDE SEQUENCE [LARGE SCALE GENOMIC DNA]</scope>
    <source>
        <strain evidence="2 3">NRRL ISP-5550</strain>
    </source>
</reference>
<dbReference type="AlphaFoldDB" id="A0A0F4J7P5"/>
<accession>A0A0F4J7P5</accession>
<dbReference type="OrthoDB" id="5195540at2"/>
<sequence>TAAAVAFSLATAPQAAASAGGCTASTGPGYVCVNVDGSGLRVNKGNVVRTKPDGICNYRAALVAKFPGKADTYYWGSYHNGCVYGRAYVDVTVQWTFADGVRICGYFYEGGNLQPGQPCVTVRR</sequence>
<feature type="non-terminal residue" evidence="2">
    <location>
        <position position="1"/>
    </location>
</feature>
<dbReference type="PATRIC" id="fig|68223.7.peg.300"/>
<comment type="caution">
    <text evidence="2">The sequence shown here is derived from an EMBL/GenBank/DDBJ whole genome shotgun (WGS) entry which is preliminary data.</text>
</comment>
<evidence type="ECO:0008006" key="4">
    <source>
        <dbReference type="Google" id="ProtNLM"/>
    </source>
</evidence>
<protein>
    <recommendedName>
        <fullName evidence="4">Secreted protein</fullName>
    </recommendedName>
</protein>
<evidence type="ECO:0000313" key="2">
    <source>
        <dbReference type="EMBL" id="KJY29783.1"/>
    </source>
</evidence>
<feature type="chain" id="PRO_5038401749" description="Secreted protein" evidence="1">
    <location>
        <begin position="18"/>
        <end position="124"/>
    </location>
</feature>
<evidence type="ECO:0000313" key="3">
    <source>
        <dbReference type="Proteomes" id="UP000033551"/>
    </source>
</evidence>
<name>A0A0F4J7P5_9ACTN</name>
<dbReference type="Proteomes" id="UP000033551">
    <property type="component" value="Unassembled WGS sequence"/>
</dbReference>
<proteinExistence type="predicted"/>
<dbReference type="RefSeq" id="WP_045949308.1">
    <property type="nucleotide sequence ID" value="NZ_JZWV01000616.1"/>
</dbReference>
<organism evidence="2 3">
    <name type="scientific">Streptomyces katrae</name>
    <dbReference type="NCBI Taxonomy" id="68223"/>
    <lineage>
        <taxon>Bacteria</taxon>
        <taxon>Bacillati</taxon>
        <taxon>Actinomycetota</taxon>
        <taxon>Actinomycetes</taxon>
        <taxon>Kitasatosporales</taxon>
        <taxon>Streptomycetaceae</taxon>
        <taxon>Streptomyces</taxon>
    </lineage>
</organism>
<gene>
    <name evidence="2" type="ORF">VR44_22095</name>
</gene>
<dbReference type="EMBL" id="JZWV01000616">
    <property type="protein sequence ID" value="KJY29783.1"/>
    <property type="molecule type" value="Genomic_DNA"/>
</dbReference>
<keyword evidence="1" id="KW-0732">Signal</keyword>